<name>U2E435_9GAMM</name>
<evidence type="ECO:0000256" key="6">
    <source>
        <dbReference type="ARBA" id="ARBA00022857"/>
    </source>
</evidence>
<proteinExistence type="inferred from homology"/>
<evidence type="ECO:0000256" key="10">
    <source>
        <dbReference type="RuleBase" id="RU362068"/>
    </source>
</evidence>
<dbReference type="InterPro" id="IPR013332">
    <property type="entry name" value="KPR_N"/>
</dbReference>
<dbReference type="Pfam" id="PF02558">
    <property type="entry name" value="ApbA"/>
    <property type="match status" value="1"/>
</dbReference>
<dbReference type="EC" id="1.1.1.169" evidence="3 10"/>
<dbReference type="PANTHER" id="PTHR43765">
    <property type="entry name" value="2-DEHYDROPANTOATE 2-REDUCTASE-RELATED"/>
    <property type="match status" value="1"/>
</dbReference>
<reference evidence="13 14" key="1">
    <citation type="journal article" date="2011" name="J. Bacteriol.">
        <title>Genome sequence of Salinisphaera shabanensis, a gammaproteobacterium from the harsh, variable environment of the brine-seawater interface of the Shaban Deep in the Red Sea.</title>
        <authorList>
            <person name="Antunes A."/>
            <person name="Alam I."/>
            <person name="Bajic V.B."/>
            <person name="Stingl U."/>
        </authorList>
    </citation>
    <scope>NUCLEOTIDE SEQUENCE [LARGE SCALE GENOMIC DNA]</scope>
    <source>
        <strain evidence="13 14">E1L3A</strain>
    </source>
</reference>
<evidence type="ECO:0000256" key="5">
    <source>
        <dbReference type="ARBA" id="ARBA00022655"/>
    </source>
</evidence>
<dbReference type="GO" id="GO:0008677">
    <property type="term" value="F:2-dehydropantoate 2-reductase activity"/>
    <property type="evidence" value="ECO:0007669"/>
    <property type="project" value="UniProtKB-EC"/>
</dbReference>
<dbReference type="InterPro" id="IPR036291">
    <property type="entry name" value="NAD(P)-bd_dom_sf"/>
</dbReference>
<evidence type="ECO:0000259" key="11">
    <source>
        <dbReference type="Pfam" id="PF02558"/>
    </source>
</evidence>
<dbReference type="InterPro" id="IPR050838">
    <property type="entry name" value="Ketopantoate_reductase"/>
</dbReference>
<comment type="similarity">
    <text evidence="2 10">Belongs to the ketopantoate reductase family.</text>
</comment>
<dbReference type="InterPro" id="IPR013328">
    <property type="entry name" value="6PGD_dom2"/>
</dbReference>
<dbReference type="Proteomes" id="UP000006242">
    <property type="component" value="Unassembled WGS sequence"/>
</dbReference>
<keyword evidence="14" id="KW-1185">Reference proteome</keyword>
<dbReference type="SUPFAM" id="SSF51735">
    <property type="entry name" value="NAD(P)-binding Rossmann-fold domains"/>
    <property type="match status" value="1"/>
</dbReference>
<comment type="catalytic activity">
    <reaction evidence="9 10">
        <text>(R)-pantoate + NADP(+) = 2-dehydropantoate + NADPH + H(+)</text>
        <dbReference type="Rhea" id="RHEA:16233"/>
        <dbReference type="ChEBI" id="CHEBI:11561"/>
        <dbReference type="ChEBI" id="CHEBI:15378"/>
        <dbReference type="ChEBI" id="CHEBI:15980"/>
        <dbReference type="ChEBI" id="CHEBI:57783"/>
        <dbReference type="ChEBI" id="CHEBI:58349"/>
        <dbReference type="EC" id="1.1.1.169"/>
    </reaction>
</comment>
<dbReference type="PANTHER" id="PTHR43765:SF2">
    <property type="entry name" value="2-DEHYDROPANTOATE 2-REDUCTASE"/>
    <property type="match status" value="1"/>
</dbReference>
<comment type="pathway">
    <text evidence="1 10">Cofactor biosynthesis; (R)-pantothenate biosynthesis; (R)-pantoate from 3-methyl-2-oxobutanoate: step 2/2.</text>
</comment>
<dbReference type="EMBL" id="AFNV02000017">
    <property type="protein sequence ID" value="ERJ18606.1"/>
    <property type="molecule type" value="Genomic_DNA"/>
</dbReference>
<evidence type="ECO:0000256" key="1">
    <source>
        <dbReference type="ARBA" id="ARBA00004994"/>
    </source>
</evidence>
<evidence type="ECO:0000256" key="9">
    <source>
        <dbReference type="ARBA" id="ARBA00048793"/>
    </source>
</evidence>
<protein>
    <recommendedName>
        <fullName evidence="4 10">2-dehydropantoate 2-reductase</fullName>
        <ecNumber evidence="3 10">1.1.1.169</ecNumber>
    </recommendedName>
    <alternativeName>
        <fullName evidence="8 10">Ketopantoate reductase</fullName>
    </alternativeName>
</protein>
<evidence type="ECO:0000256" key="8">
    <source>
        <dbReference type="ARBA" id="ARBA00032024"/>
    </source>
</evidence>
<feature type="domain" description="Ketopantoate reductase C-terminal" evidence="12">
    <location>
        <begin position="165"/>
        <end position="287"/>
    </location>
</feature>
<dbReference type="eggNOG" id="COG1893">
    <property type="taxonomic scope" value="Bacteria"/>
</dbReference>
<dbReference type="OrthoDB" id="6530772at2"/>
<dbReference type="Gene3D" id="3.40.50.720">
    <property type="entry name" value="NAD(P)-binding Rossmann-like Domain"/>
    <property type="match status" value="1"/>
</dbReference>
<keyword evidence="7 10" id="KW-0560">Oxidoreductase</keyword>
<gene>
    <name evidence="13" type="primary">panE</name>
    <name evidence="13" type="ORF">SSPSH_002520</name>
</gene>
<dbReference type="GO" id="GO:0050661">
    <property type="term" value="F:NADP binding"/>
    <property type="evidence" value="ECO:0007669"/>
    <property type="project" value="TreeGrafter"/>
</dbReference>
<dbReference type="InterPro" id="IPR003710">
    <property type="entry name" value="ApbA"/>
</dbReference>
<evidence type="ECO:0000259" key="12">
    <source>
        <dbReference type="Pfam" id="PF08546"/>
    </source>
</evidence>
<dbReference type="Gene3D" id="1.10.1040.10">
    <property type="entry name" value="N-(1-d-carboxylethyl)-l-norvaline Dehydrogenase, domain 2"/>
    <property type="match status" value="1"/>
</dbReference>
<evidence type="ECO:0000256" key="2">
    <source>
        <dbReference type="ARBA" id="ARBA00007870"/>
    </source>
</evidence>
<keyword evidence="5 10" id="KW-0566">Pantothenate biosynthesis</keyword>
<comment type="caution">
    <text evidence="13">The sequence shown here is derived from an EMBL/GenBank/DDBJ whole genome shotgun (WGS) entry which is preliminary data.</text>
</comment>
<evidence type="ECO:0000313" key="13">
    <source>
        <dbReference type="EMBL" id="ERJ18606.1"/>
    </source>
</evidence>
<dbReference type="SUPFAM" id="SSF48179">
    <property type="entry name" value="6-phosphogluconate dehydrogenase C-terminal domain-like"/>
    <property type="match status" value="1"/>
</dbReference>
<dbReference type="UniPathway" id="UPA00028">
    <property type="reaction ID" value="UER00004"/>
</dbReference>
<accession>U2E435</accession>
<sequence length="295" mass="31859">MPHWFLTGAGHIGTLAAYYLTRAGHDVSVLRNEAGAAIDATLQFASDASTRRLTLPVRTPSTCDRPIEYLIVACKTPYTPAALTRLDLGPNATVLRLQNGIGSLDGLLPDGARLIETVTTNAVNGTRNVHRVVAENQTWMGDGNTKPAWFDELARCWPGLVWERDIRTAQWRKLVANAAINALTALHDVPNGALLDDAQLYAQMRAIVAETDQVLAALDEDWKASSLAAVETVVQATAANTSSMRADMQHGAVTEIDAINGWLVEQGTRLGLDMTVNRTLVERVRALAPTRGSGE</sequence>
<dbReference type="Pfam" id="PF08546">
    <property type="entry name" value="ApbA_C"/>
    <property type="match status" value="1"/>
</dbReference>
<feature type="domain" description="Ketopantoate reductase N-terminal" evidence="11">
    <location>
        <begin position="6"/>
        <end position="143"/>
    </location>
</feature>
<dbReference type="AlphaFoldDB" id="U2E435"/>
<evidence type="ECO:0000256" key="4">
    <source>
        <dbReference type="ARBA" id="ARBA00019465"/>
    </source>
</evidence>
<organism evidence="13 14">
    <name type="scientific">Salinisphaera shabanensis E1L3A</name>
    <dbReference type="NCBI Taxonomy" id="1033802"/>
    <lineage>
        <taxon>Bacteria</taxon>
        <taxon>Pseudomonadati</taxon>
        <taxon>Pseudomonadota</taxon>
        <taxon>Gammaproteobacteria</taxon>
        <taxon>Salinisphaerales</taxon>
        <taxon>Salinisphaeraceae</taxon>
        <taxon>Salinisphaera</taxon>
    </lineage>
</organism>
<dbReference type="GO" id="GO:0015940">
    <property type="term" value="P:pantothenate biosynthetic process"/>
    <property type="evidence" value="ECO:0007669"/>
    <property type="project" value="UniProtKB-UniPathway"/>
</dbReference>
<comment type="function">
    <text evidence="10">Catalyzes the NADPH-dependent reduction of ketopantoate into pantoic acid.</text>
</comment>
<dbReference type="GO" id="GO:0005737">
    <property type="term" value="C:cytoplasm"/>
    <property type="evidence" value="ECO:0007669"/>
    <property type="project" value="TreeGrafter"/>
</dbReference>
<keyword evidence="6 10" id="KW-0521">NADP</keyword>
<dbReference type="RefSeq" id="WP_006914900.1">
    <property type="nucleotide sequence ID" value="NZ_AFNV02000017.1"/>
</dbReference>
<dbReference type="NCBIfam" id="TIGR00745">
    <property type="entry name" value="apbA_panE"/>
    <property type="match status" value="1"/>
</dbReference>
<evidence type="ECO:0000256" key="7">
    <source>
        <dbReference type="ARBA" id="ARBA00023002"/>
    </source>
</evidence>
<evidence type="ECO:0000313" key="14">
    <source>
        <dbReference type="Proteomes" id="UP000006242"/>
    </source>
</evidence>
<dbReference type="InterPro" id="IPR013752">
    <property type="entry name" value="KPA_reductase"/>
</dbReference>
<dbReference type="STRING" id="1033802.SSPSH_002520"/>
<evidence type="ECO:0000256" key="3">
    <source>
        <dbReference type="ARBA" id="ARBA00013014"/>
    </source>
</evidence>
<reference evidence="13 14" key="2">
    <citation type="journal article" date="2013" name="PLoS ONE">
        <title>INDIGO - INtegrated Data Warehouse of MIcrobial GenOmes with Examples from the Red Sea Extremophiles.</title>
        <authorList>
            <person name="Alam I."/>
            <person name="Antunes A."/>
            <person name="Kamau A.A."/>
            <person name="Ba Alawi W."/>
            <person name="Kalkatawi M."/>
            <person name="Stingl U."/>
            <person name="Bajic V.B."/>
        </authorList>
    </citation>
    <scope>NUCLEOTIDE SEQUENCE [LARGE SCALE GENOMIC DNA]</scope>
    <source>
        <strain evidence="13 14">E1L3A</strain>
    </source>
</reference>
<dbReference type="InterPro" id="IPR008927">
    <property type="entry name" value="6-PGluconate_DH-like_C_sf"/>
</dbReference>